<accession>A0A9K3D1D0</accession>
<dbReference type="Proteomes" id="UP000265618">
    <property type="component" value="Unassembled WGS sequence"/>
</dbReference>
<dbReference type="AlphaFoldDB" id="A0A9K3D1D0"/>
<dbReference type="EMBL" id="BDIP01002879">
    <property type="protein sequence ID" value="GIQ86956.1"/>
    <property type="molecule type" value="Genomic_DNA"/>
</dbReference>
<feature type="non-terminal residue" evidence="2">
    <location>
        <position position="1"/>
    </location>
</feature>
<comment type="caution">
    <text evidence="2">The sequence shown here is derived from an EMBL/GenBank/DDBJ whole genome shotgun (WGS) entry which is preliminary data.</text>
</comment>
<keyword evidence="3" id="KW-1185">Reference proteome</keyword>
<feature type="region of interest" description="Disordered" evidence="1">
    <location>
        <begin position="42"/>
        <end position="61"/>
    </location>
</feature>
<evidence type="ECO:0000313" key="3">
    <source>
        <dbReference type="Proteomes" id="UP000265618"/>
    </source>
</evidence>
<sequence>MATSLSVRIELPGNGRTLLEFSCPGDVDPCTPLQTVVAGIAPQPDEETSSGDSYTEEHKYEGISPTPLSLTLYTADMLHTIPLCTPVGMLKTLVPPSHIGPLVLSASFSAAPDPCTSDTLPSTVEPELADIQFPTLSSTVIASLPGIAVDPETAIMCGSPFTLTDQ</sequence>
<organism evidence="2 3">
    <name type="scientific">Kipferlia bialata</name>
    <dbReference type="NCBI Taxonomy" id="797122"/>
    <lineage>
        <taxon>Eukaryota</taxon>
        <taxon>Metamonada</taxon>
        <taxon>Carpediemonas-like organisms</taxon>
        <taxon>Kipferlia</taxon>
    </lineage>
</organism>
<reference evidence="2 3" key="1">
    <citation type="journal article" date="2018" name="PLoS ONE">
        <title>The draft genome of Kipferlia bialata reveals reductive genome evolution in fornicate parasites.</title>
        <authorList>
            <person name="Tanifuji G."/>
            <person name="Takabayashi S."/>
            <person name="Kume K."/>
            <person name="Takagi M."/>
            <person name="Nakayama T."/>
            <person name="Kamikawa R."/>
            <person name="Inagaki Y."/>
            <person name="Hashimoto T."/>
        </authorList>
    </citation>
    <scope>NUCLEOTIDE SEQUENCE [LARGE SCALE GENOMIC DNA]</scope>
    <source>
        <strain evidence="2">NY0173</strain>
    </source>
</reference>
<evidence type="ECO:0000313" key="2">
    <source>
        <dbReference type="EMBL" id="GIQ86956.1"/>
    </source>
</evidence>
<proteinExistence type="predicted"/>
<evidence type="ECO:0000256" key="1">
    <source>
        <dbReference type="SAM" id="MobiDB-lite"/>
    </source>
</evidence>
<gene>
    <name evidence="2" type="ORF">KIPB_008903</name>
</gene>
<name>A0A9K3D1D0_9EUKA</name>
<protein>
    <submittedName>
        <fullName evidence="2">Uncharacterized protein</fullName>
    </submittedName>
</protein>